<feature type="transmembrane region" description="Helical" evidence="2">
    <location>
        <begin position="114"/>
        <end position="137"/>
    </location>
</feature>
<keyword evidence="2" id="KW-0812">Transmembrane</keyword>
<dbReference type="RefSeq" id="WP_323124416.1">
    <property type="nucleotide sequence ID" value="NZ_JAYESH010000010.1"/>
</dbReference>
<comment type="caution">
    <text evidence="3">The sequence shown here is derived from an EMBL/GenBank/DDBJ whole genome shotgun (WGS) entry which is preliminary data.</text>
</comment>
<accession>A0ABU6B0B8</accession>
<proteinExistence type="predicted"/>
<evidence type="ECO:0000256" key="2">
    <source>
        <dbReference type="SAM" id="Phobius"/>
    </source>
</evidence>
<keyword evidence="4" id="KW-1185">Reference proteome</keyword>
<sequence>MNAWLLRAVVLGALVVALRAGLGFAMVYWPTHGALMRLLCLIVLVATIAAWGVLDGRRDRVASGDAERGADLTMLWLKAAVVGGVGSGLASWILDRVPRFDLGDNGLLFELTAGAAFIILLIFVPALVGVGVGRMLAERQNGKGRSTPPSLYSAAGSAI</sequence>
<dbReference type="NCBIfam" id="NF037996">
    <property type="entry name" value="B-4DMT"/>
    <property type="match status" value="1"/>
</dbReference>
<reference evidence="3 4" key="1">
    <citation type="submission" date="2023-12" db="EMBL/GenBank/DDBJ databases">
        <title>novel species in genus Nocarida.</title>
        <authorList>
            <person name="Li Z."/>
        </authorList>
    </citation>
    <scope>NUCLEOTIDE SEQUENCE [LARGE SCALE GENOMIC DNA]</scope>
    <source>
        <strain evidence="3 4">CDC186</strain>
    </source>
</reference>
<dbReference type="InterPro" id="IPR047958">
    <property type="entry name" value="B-4DMT-like"/>
</dbReference>
<feature type="region of interest" description="Disordered" evidence="1">
    <location>
        <begin position="140"/>
        <end position="159"/>
    </location>
</feature>
<evidence type="ECO:0000313" key="3">
    <source>
        <dbReference type="EMBL" id="MEB3513167.1"/>
    </source>
</evidence>
<gene>
    <name evidence="3" type="ORF">U3653_24330</name>
</gene>
<organism evidence="3 4">
    <name type="scientific">Nocardia implantans</name>
    <dbReference type="NCBI Taxonomy" id="3108168"/>
    <lineage>
        <taxon>Bacteria</taxon>
        <taxon>Bacillati</taxon>
        <taxon>Actinomycetota</taxon>
        <taxon>Actinomycetes</taxon>
        <taxon>Mycobacteriales</taxon>
        <taxon>Nocardiaceae</taxon>
        <taxon>Nocardia</taxon>
    </lineage>
</organism>
<feature type="transmembrane region" description="Helical" evidence="2">
    <location>
        <begin position="75"/>
        <end position="94"/>
    </location>
</feature>
<dbReference type="Proteomes" id="UP001348098">
    <property type="component" value="Unassembled WGS sequence"/>
</dbReference>
<dbReference type="EMBL" id="JAYKYQ010000010">
    <property type="protein sequence ID" value="MEB3513167.1"/>
    <property type="molecule type" value="Genomic_DNA"/>
</dbReference>
<name>A0ABU6B0B8_9NOCA</name>
<feature type="transmembrane region" description="Helical" evidence="2">
    <location>
        <begin position="35"/>
        <end position="54"/>
    </location>
</feature>
<keyword evidence="2" id="KW-1133">Transmembrane helix</keyword>
<evidence type="ECO:0000313" key="4">
    <source>
        <dbReference type="Proteomes" id="UP001348098"/>
    </source>
</evidence>
<evidence type="ECO:0000256" key="1">
    <source>
        <dbReference type="SAM" id="MobiDB-lite"/>
    </source>
</evidence>
<keyword evidence="2" id="KW-0472">Membrane</keyword>
<protein>
    <submittedName>
        <fullName evidence="3">B-4DMT family transporter</fullName>
    </submittedName>
</protein>